<dbReference type="SMART" id="SM00516">
    <property type="entry name" value="SEC14"/>
    <property type="match status" value="1"/>
</dbReference>
<dbReference type="SUPFAM" id="SSF52087">
    <property type="entry name" value="CRAL/TRIO domain"/>
    <property type="match status" value="1"/>
</dbReference>
<dbReference type="Gene3D" id="1.20.5.1200">
    <property type="entry name" value="Alpha-tocopherol transfer"/>
    <property type="match status" value="1"/>
</dbReference>
<evidence type="ECO:0000313" key="2">
    <source>
        <dbReference type="EMBL" id="CAL8118268.1"/>
    </source>
</evidence>
<dbReference type="InterPro" id="IPR003172">
    <property type="entry name" value="ML_dom"/>
</dbReference>
<dbReference type="InterPro" id="IPR001251">
    <property type="entry name" value="CRAL-TRIO_dom"/>
</dbReference>
<dbReference type="PANTHER" id="PTHR10174:SF130">
    <property type="entry name" value="ALPHA-TOCOPHEROL TRANSFER PROTEIN-LIKE"/>
    <property type="match status" value="1"/>
</dbReference>
<dbReference type="InterPro" id="IPR011074">
    <property type="entry name" value="CRAL/TRIO_N_dom"/>
</dbReference>
<comment type="caution">
    <text evidence="2">The sequence shown here is derived from an EMBL/GenBank/DDBJ whole genome shotgun (WGS) entry which is preliminary data.</text>
</comment>
<keyword evidence="3" id="KW-1185">Reference proteome</keyword>
<protein>
    <recommendedName>
        <fullName evidence="1">CRAL-TRIO domain-containing protein</fullName>
    </recommendedName>
</protein>
<proteinExistence type="predicted"/>
<dbReference type="InterPro" id="IPR036273">
    <property type="entry name" value="CRAL/TRIO_N_dom_sf"/>
</dbReference>
<reference evidence="2 3" key="1">
    <citation type="submission" date="2024-08" db="EMBL/GenBank/DDBJ databases">
        <authorList>
            <person name="Cucini C."/>
            <person name="Frati F."/>
        </authorList>
    </citation>
    <scope>NUCLEOTIDE SEQUENCE [LARGE SCALE GENOMIC DNA]</scope>
</reference>
<evidence type="ECO:0000313" key="3">
    <source>
        <dbReference type="Proteomes" id="UP001642540"/>
    </source>
</evidence>
<dbReference type="Gene3D" id="2.60.40.770">
    <property type="match status" value="1"/>
</dbReference>
<dbReference type="Gene3D" id="1.10.8.20">
    <property type="entry name" value="N-terminal domain of phosphatidylinositol transfer protein sec14p"/>
    <property type="match status" value="1"/>
</dbReference>
<dbReference type="PRINTS" id="PR00180">
    <property type="entry name" value="CRETINALDHBP"/>
</dbReference>
<dbReference type="EMBL" id="CAXLJM020000057">
    <property type="protein sequence ID" value="CAL8118268.1"/>
    <property type="molecule type" value="Genomic_DNA"/>
</dbReference>
<dbReference type="InterPro" id="IPR036865">
    <property type="entry name" value="CRAL-TRIO_dom_sf"/>
</dbReference>
<dbReference type="Gene3D" id="3.40.525.10">
    <property type="entry name" value="CRAL-TRIO lipid binding domain"/>
    <property type="match status" value="1"/>
</dbReference>
<evidence type="ECO:0000259" key="1">
    <source>
        <dbReference type="PROSITE" id="PS50191"/>
    </source>
</evidence>
<name>A0ABP1R3A6_9HEXA</name>
<dbReference type="Pfam" id="PF00650">
    <property type="entry name" value="CRAL_TRIO"/>
    <property type="match status" value="1"/>
</dbReference>
<dbReference type="PROSITE" id="PS50191">
    <property type="entry name" value="CRAL_TRIO"/>
    <property type="match status" value="1"/>
</dbReference>
<gene>
    <name evidence="2" type="ORF">ODALV1_LOCUS18059</name>
</gene>
<dbReference type="SUPFAM" id="SSF46938">
    <property type="entry name" value="CRAL/TRIO N-terminal domain"/>
    <property type="match status" value="1"/>
</dbReference>
<dbReference type="CDD" id="cd00170">
    <property type="entry name" value="SEC14"/>
    <property type="match status" value="1"/>
</dbReference>
<dbReference type="SMART" id="SM00737">
    <property type="entry name" value="ML"/>
    <property type="match status" value="1"/>
</dbReference>
<dbReference type="Pfam" id="PF02221">
    <property type="entry name" value="E1_DerP2_DerF2"/>
    <property type="match status" value="1"/>
</dbReference>
<dbReference type="InterPro" id="IPR014756">
    <property type="entry name" value="Ig_E-set"/>
</dbReference>
<dbReference type="Proteomes" id="UP001642540">
    <property type="component" value="Unassembled WGS sequence"/>
</dbReference>
<dbReference type="SUPFAM" id="SSF81296">
    <property type="entry name" value="E set domains"/>
    <property type="match status" value="1"/>
</dbReference>
<dbReference type="SMART" id="SM01100">
    <property type="entry name" value="CRAL_TRIO_N"/>
    <property type="match status" value="1"/>
</dbReference>
<feature type="domain" description="CRAL-TRIO" evidence="1">
    <location>
        <begin position="69"/>
        <end position="234"/>
    </location>
</feature>
<dbReference type="PANTHER" id="PTHR10174">
    <property type="entry name" value="ALPHA-TOCOPHEROL TRANSFER PROTEIN-RELATED"/>
    <property type="match status" value="1"/>
</dbReference>
<organism evidence="2 3">
    <name type="scientific">Orchesella dallaii</name>
    <dbReference type="NCBI Taxonomy" id="48710"/>
    <lineage>
        <taxon>Eukaryota</taxon>
        <taxon>Metazoa</taxon>
        <taxon>Ecdysozoa</taxon>
        <taxon>Arthropoda</taxon>
        <taxon>Hexapoda</taxon>
        <taxon>Collembola</taxon>
        <taxon>Entomobryomorpha</taxon>
        <taxon>Entomobryoidea</taxon>
        <taxon>Orchesellidae</taxon>
        <taxon>Orchesellinae</taxon>
        <taxon>Orchesella</taxon>
    </lineage>
</organism>
<accession>A0ABP1R3A6</accession>
<sequence>MSLDISVDKKVAQLRDLINGEPRLKCQMDHDFLIKFLRARKYDVHGSFRTLLQYYEMRRGLGEKLTRFCPEVLNPVLSTNMFVVLKNRDAHGRQILLFRAELWDPTTISLDDVFLAALLIGEEMIRSEKTQIHGTVVIQDLKGLTVAHARQFTFAQIKKCIAVLQGAFPAKFKAIHVVNQPYVYDVLLTIAKPFLSRKLMSRITFHGSSLNKLRQAVGENILPESLGGNLGEDESADLTFAHSLQTSSPYYVGETPKASLSAVYIENCVEEPCVFKKGQNVSMEMDLDILGPVQSLEARLYAIVLGVPVRWDGVNPEACQDIVSEGARCPLSAGDYITYAVTLSVGALYPTVIADVKYLVLDEKQETQICWIVKASVVPA</sequence>